<dbReference type="KEGG" id="nso:NIASO_06230"/>
<protein>
    <submittedName>
        <fullName evidence="1">Uncharacterized protein</fullName>
    </submittedName>
</protein>
<organism evidence="1 2">
    <name type="scientific">Niabella soli DSM 19437</name>
    <dbReference type="NCBI Taxonomy" id="929713"/>
    <lineage>
        <taxon>Bacteria</taxon>
        <taxon>Pseudomonadati</taxon>
        <taxon>Bacteroidota</taxon>
        <taxon>Chitinophagia</taxon>
        <taxon>Chitinophagales</taxon>
        <taxon>Chitinophagaceae</taxon>
        <taxon>Niabella</taxon>
    </lineage>
</organism>
<accession>W0F6D5</accession>
<dbReference type="STRING" id="929713.NIASO_06230"/>
<reference evidence="1 2" key="1">
    <citation type="submission" date="2013-12" db="EMBL/GenBank/DDBJ databases">
        <authorList>
            <consortium name="DOE Joint Genome Institute"/>
            <person name="Eisen J."/>
            <person name="Huntemann M."/>
            <person name="Han J."/>
            <person name="Chen A."/>
            <person name="Kyrpides N."/>
            <person name="Mavromatis K."/>
            <person name="Markowitz V."/>
            <person name="Palaniappan K."/>
            <person name="Ivanova N."/>
            <person name="Schaumberg A."/>
            <person name="Pati A."/>
            <person name="Liolios K."/>
            <person name="Nordberg H.P."/>
            <person name="Cantor M.N."/>
            <person name="Hua S.X."/>
            <person name="Woyke T."/>
        </authorList>
    </citation>
    <scope>NUCLEOTIDE SEQUENCE [LARGE SCALE GENOMIC DNA]</scope>
    <source>
        <strain evidence="2">DSM 19437</strain>
    </source>
</reference>
<proteinExistence type="predicted"/>
<gene>
    <name evidence="1" type="ORF">NIASO_06230</name>
</gene>
<keyword evidence="2" id="KW-1185">Reference proteome</keyword>
<dbReference type="HOGENOM" id="CLU_3155367_0_0_10"/>
<dbReference type="Proteomes" id="UP000003586">
    <property type="component" value="Chromosome"/>
</dbReference>
<dbReference type="EMBL" id="CP007035">
    <property type="protein sequence ID" value="AHF17368.1"/>
    <property type="molecule type" value="Genomic_DNA"/>
</dbReference>
<dbReference type="AlphaFoldDB" id="W0F6D5"/>
<sequence length="48" mass="5197">MQRNSFLQISGPKGLPQTAQIYAKEGTIICAAPTARVCVNLRPPKKIS</sequence>
<name>W0F6D5_9BACT</name>
<evidence type="ECO:0000313" key="2">
    <source>
        <dbReference type="Proteomes" id="UP000003586"/>
    </source>
</evidence>
<evidence type="ECO:0000313" key="1">
    <source>
        <dbReference type="EMBL" id="AHF17368.1"/>
    </source>
</evidence>